<keyword evidence="3" id="KW-1185">Reference proteome</keyword>
<dbReference type="InParanoid" id="S8DMS5"/>
<accession>S8DMS5</accession>
<dbReference type="HOGENOM" id="CLU_2359774_0_0_1"/>
<proteinExistence type="predicted"/>
<dbReference type="Proteomes" id="UP000015241">
    <property type="component" value="Unassembled WGS sequence"/>
</dbReference>
<dbReference type="AlphaFoldDB" id="S8DMS5"/>
<dbReference type="EMBL" id="KE504250">
    <property type="protein sequence ID" value="EPS93957.1"/>
    <property type="molecule type" value="Genomic_DNA"/>
</dbReference>
<dbReference type="OrthoDB" id="3255500at2759"/>
<name>S8DMS5_FOMSC</name>
<evidence type="ECO:0008006" key="4">
    <source>
        <dbReference type="Google" id="ProtNLM"/>
    </source>
</evidence>
<dbReference type="InterPro" id="IPR036396">
    <property type="entry name" value="Cyt_P450_sf"/>
</dbReference>
<feature type="region of interest" description="Disordered" evidence="1">
    <location>
        <begin position="1"/>
        <end position="29"/>
    </location>
</feature>
<sequence length="96" mass="11270">MPSHRVCRYTTSSDGRGPLSRISRPKASNDNCNPLVCAYTHRIVPLRFRVYIARDPDNYVDPDKFLPERYLDMDTRTLEKTDPREIIFGFGRRYVC</sequence>
<dbReference type="GO" id="GO:0020037">
    <property type="term" value="F:heme binding"/>
    <property type="evidence" value="ECO:0007669"/>
    <property type="project" value="InterPro"/>
</dbReference>
<evidence type="ECO:0000313" key="2">
    <source>
        <dbReference type="EMBL" id="EPS93957.1"/>
    </source>
</evidence>
<evidence type="ECO:0000256" key="1">
    <source>
        <dbReference type="SAM" id="MobiDB-lite"/>
    </source>
</evidence>
<reference evidence="2 3" key="1">
    <citation type="journal article" date="2012" name="Science">
        <title>The Paleozoic origin of enzymatic lignin decomposition reconstructed from 31 fungal genomes.</title>
        <authorList>
            <person name="Floudas D."/>
            <person name="Binder M."/>
            <person name="Riley R."/>
            <person name="Barry K."/>
            <person name="Blanchette R.A."/>
            <person name="Henrissat B."/>
            <person name="Martinez A.T."/>
            <person name="Otillar R."/>
            <person name="Spatafora J.W."/>
            <person name="Yadav J.S."/>
            <person name="Aerts A."/>
            <person name="Benoit I."/>
            <person name="Boyd A."/>
            <person name="Carlson A."/>
            <person name="Copeland A."/>
            <person name="Coutinho P.M."/>
            <person name="de Vries R.P."/>
            <person name="Ferreira P."/>
            <person name="Findley K."/>
            <person name="Foster B."/>
            <person name="Gaskell J."/>
            <person name="Glotzer D."/>
            <person name="Gorecki P."/>
            <person name="Heitman J."/>
            <person name="Hesse C."/>
            <person name="Hori C."/>
            <person name="Igarashi K."/>
            <person name="Jurgens J.A."/>
            <person name="Kallen N."/>
            <person name="Kersten P."/>
            <person name="Kohler A."/>
            <person name="Kuees U."/>
            <person name="Kumar T.K.A."/>
            <person name="Kuo A."/>
            <person name="LaButti K."/>
            <person name="Larrondo L.F."/>
            <person name="Lindquist E."/>
            <person name="Ling A."/>
            <person name="Lombard V."/>
            <person name="Lucas S."/>
            <person name="Lundell T."/>
            <person name="Martin R."/>
            <person name="McLaughlin D.J."/>
            <person name="Morgenstern I."/>
            <person name="Morin E."/>
            <person name="Murat C."/>
            <person name="Nagy L.G."/>
            <person name="Nolan M."/>
            <person name="Ohm R.A."/>
            <person name="Patyshakuliyeva A."/>
            <person name="Rokas A."/>
            <person name="Ruiz-Duenas F.J."/>
            <person name="Sabat G."/>
            <person name="Salamov A."/>
            <person name="Samejima M."/>
            <person name="Schmutz J."/>
            <person name="Slot J.C."/>
            <person name="St John F."/>
            <person name="Stenlid J."/>
            <person name="Sun H."/>
            <person name="Sun S."/>
            <person name="Syed K."/>
            <person name="Tsang A."/>
            <person name="Wiebenga A."/>
            <person name="Young D."/>
            <person name="Pisabarro A."/>
            <person name="Eastwood D.C."/>
            <person name="Martin F."/>
            <person name="Cullen D."/>
            <person name="Grigoriev I.V."/>
            <person name="Hibbett D.S."/>
        </authorList>
    </citation>
    <scope>NUCLEOTIDE SEQUENCE</scope>
    <source>
        <strain evidence="3">FP-58527</strain>
    </source>
</reference>
<dbReference type="GO" id="GO:0004497">
    <property type="term" value="F:monooxygenase activity"/>
    <property type="evidence" value="ECO:0007669"/>
    <property type="project" value="InterPro"/>
</dbReference>
<protein>
    <recommendedName>
        <fullName evidence="4">Cytochrome P450</fullName>
    </recommendedName>
</protein>
<gene>
    <name evidence="2" type="ORF">FOMPIDRAFT_48923</name>
</gene>
<dbReference type="Gene3D" id="1.10.630.10">
    <property type="entry name" value="Cytochrome P450"/>
    <property type="match status" value="1"/>
</dbReference>
<dbReference type="SUPFAM" id="SSF48264">
    <property type="entry name" value="Cytochrome P450"/>
    <property type="match status" value="1"/>
</dbReference>
<organism evidence="2 3">
    <name type="scientific">Fomitopsis schrenkii</name>
    <name type="common">Brown rot fungus</name>
    <dbReference type="NCBI Taxonomy" id="2126942"/>
    <lineage>
        <taxon>Eukaryota</taxon>
        <taxon>Fungi</taxon>
        <taxon>Dikarya</taxon>
        <taxon>Basidiomycota</taxon>
        <taxon>Agaricomycotina</taxon>
        <taxon>Agaricomycetes</taxon>
        <taxon>Polyporales</taxon>
        <taxon>Fomitopsis</taxon>
    </lineage>
</organism>
<evidence type="ECO:0000313" key="3">
    <source>
        <dbReference type="Proteomes" id="UP000015241"/>
    </source>
</evidence>
<dbReference type="GO" id="GO:0016705">
    <property type="term" value="F:oxidoreductase activity, acting on paired donors, with incorporation or reduction of molecular oxygen"/>
    <property type="evidence" value="ECO:0007669"/>
    <property type="project" value="InterPro"/>
</dbReference>
<dbReference type="GO" id="GO:0005506">
    <property type="term" value="F:iron ion binding"/>
    <property type="evidence" value="ECO:0007669"/>
    <property type="project" value="InterPro"/>
</dbReference>